<feature type="repeat" description="ANK" evidence="3">
    <location>
        <begin position="174"/>
        <end position="206"/>
    </location>
</feature>
<proteinExistence type="predicted"/>
<reference evidence="6 7" key="1">
    <citation type="journal article" date="2024" name="Science">
        <title>Giant polyketide synthase enzymes in the biosynthesis of giant marine polyether toxins.</title>
        <authorList>
            <person name="Fallon T.R."/>
            <person name="Shende V.V."/>
            <person name="Wierzbicki I.H."/>
            <person name="Pendleton A.L."/>
            <person name="Watervoot N.F."/>
            <person name="Auber R.P."/>
            <person name="Gonzalez D.J."/>
            <person name="Wisecaver J.H."/>
            <person name="Moore B.S."/>
        </authorList>
    </citation>
    <scope>NUCLEOTIDE SEQUENCE [LARGE SCALE GENOMIC DNA]</scope>
    <source>
        <strain evidence="6 7">12B1</strain>
    </source>
</reference>
<evidence type="ECO:0000313" key="6">
    <source>
        <dbReference type="EMBL" id="KAL1524265.1"/>
    </source>
</evidence>
<keyword evidence="1" id="KW-0677">Repeat</keyword>
<feature type="repeat" description="ANK" evidence="3">
    <location>
        <begin position="141"/>
        <end position="173"/>
    </location>
</feature>
<dbReference type="PROSITE" id="PS50297">
    <property type="entry name" value="ANK_REP_REGION"/>
    <property type="match status" value="2"/>
</dbReference>
<evidence type="ECO:0000256" key="2">
    <source>
        <dbReference type="ARBA" id="ARBA00023043"/>
    </source>
</evidence>
<dbReference type="PANTHER" id="PTHR24198">
    <property type="entry name" value="ANKYRIN REPEAT AND PROTEIN KINASE DOMAIN-CONTAINING PROTEIN"/>
    <property type="match status" value="1"/>
</dbReference>
<protein>
    <submittedName>
        <fullName evidence="6">Uncharacterized protein</fullName>
    </submittedName>
</protein>
<dbReference type="SUPFAM" id="SSF48403">
    <property type="entry name" value="Ankyrin repeat"/>
    <property type="match status" value="1"/>
</dbReference>
<feature type="coiled-coil region" evidence="4">
    <location>
        <begin position="261"/>
        <end position="329"/>
    </location>
</feature>
<feature type="region of interest" description="Disordered" evidence="5">
    <location>
        <begin position="914"/>
        <end position="952"/>
    </location>
</feature>
<dbReference type="InterPro" id="IPR002110">
    <property type="entry name" value="Ankyrin_rpt"/>
</dbReference>
<name>A0AB34JQY2_PRYPA</name>
<dbReference type="Proteomes" id="UP001515480">
    <property type="component" value="Unassembled WGS sequence"/>
</dbReference>
<evidence type="ECO:0000256" key="3">
    <source>
        <dbReference type="PROSITE-ProRule" id="PRU00023"/>
    </source>
</evidence>
<feature type="compositionally biased region" description="Basic and acidic residues" evidence="5">
    <location>
        <begin position="661"/>
        <end position="673"/>
    </location>
</feature>
<evidence type="ECO:0000256" key="5">
    <source>
        <dbReference type="SAM" id="MobiDB-lite"/>
    </source>
</evidence>
<feature type="compositionally biased region" description="Basic and acidic residues" evidence="5">
    <location>
        <begin position="926"/>
        <end position="945"/>
    </location>
</feature>
<feature type="repeat" description="ANK" evidence="3">
    <location>
        <begin position="207"/>
        <end position="239"/>
    </location>
</feature>
<feature type="repeat" description="ANK" evidence="3">
    <location>
        <begin position="73"/>
        <end position="105"/>
    </location>
</feature>
<organism evidence="6 7">
    <name type="scientific">Prymnesium parvum</name>
    <name type="common">Toxic golden alga</name>
    <dbReference type="NCBI Taxonomy" id="97485"/>
    <lineage>
        <taxon>Eukaryota</taxon>
        <taxon>Haptista</taxon>
        <taxon>Haptophyta</taxon>
        <taxon>Prymnesiophyceae</taxon>
        <taxon>Prymnesiales</taxon>
        <taxon>Prymnesiaceae</taxon>
        <taxon>Prymnesium</taxon>
    </lineage>
</organism>
<dbReference type="AlphaFoldDB" id="A0AB34JQY2"/>
<accession>A0AB34JQY2</accession>
<evidence type="ECO:0000313" key="7">
    <source>
        <dbReference type="Proteomes" id="UP001515480"/>
    </source>
</evidence>
<comment type="caution">
    <text evidence="6">The sequence shown here is derived from an EMBL/GenBank/DDBJ whole genome shotgun (WGS) entry which is preliminary data.</text>
</comment>
<evidence type="ECO:0000256" key="4">
    <source>
        <dbReference type="SAM" id="Coils"/>
    </source>
</evidence>
<dbReference type="PROSITE" id="PS50088">
    <property type="entry name" value="ANK_REPEAT"/>
    <property type="match status" value="4"/>
</dbReference>
<gene>
    <name evidence="6" type="ORF">AB1Y20_019168</name>
</gene>
<dbReference type="Gene3D" id="1.25.40.20">
    <property type="entry name" value="Ankyrin repeat-containing domain"/>
    <property type="match status" value="2"/>
</dbReference>
<dbReference type="Pfam" id="PF12796">
    <property type="entry name" value="Ank_2"/>
    <property type="match status" value="2"/>
</dbReference>
<evidence type="ECO:0000256" key="1">
    <source>
        <dbReference type="ARBA" id="ARBA00022737"/>
    </source>
</evidence>
<keyword evidence="4" id="KW-0175">Coiled coil</keyword>
<dbReference type="SMART" id="SM00248">
    <property type="entry name" value="ANK"/>
    <property type="match status" value="6"/>
</dbReference>
<feature type="region of interest" description="Disordered" evidence="5">
    <location>
        <begin position="643"/>
        <end position="688"/>
    </location>
</feature>
<dbReference type="PANTHER" id="PTHR24198:SF165">
    <property type="entry name" value="ANKYRIN REPEAT-CONTAINING PROTEIN-RELATED"/>
    <property type="match status" value="1"/>
</dbReference>
<keyword evidence="2 3" id="KW-0040">ANK repeat</keyword>
<dbReference type="EMBL" id="JBGBPQ010000005">
    <property type="protein sequence ID" value="KAL1524265.1"/>
    <property type="molecule type" value="Genomic_DNA"/>
</dbReference>
<keyword evidence="7" id="KW-1185">Reference proteome</keyword>
<dbReference type="InterPro" id="IPR036770">
    <property type="entry name" value="Ankyrin_rpt-contain_sf"/>
</dbReference>
<sequence>MELGSIHEAVTQKDSASLLWMLRVKPELVMERDEHKRTALHAAAAVGASSVCLLLIRRMDQYVSDAVSLRDADGLTPLHIALAEQFPDTALLLLRNQALTSLPDNRGRRPLHIAAFSGVGRSVALMIDWTPPDDLDALCRDGRAPLHYAALSGNVEAICHLLEAGAAVDKRDSEGRSALSYAAASGNAAAVAALLGARARVSITDNAGMSALHFAAEASSLRCVQLLLQASADVMLCADSGLRADELARAQLSYLSETGDAADAARVVEALEAAVEEWREEMRRRKEAAAKQEASVLLQRYMRKRAVFMRALRDEEENARAREQEEESSAKRGLKDLMLRARDMFHEAEVKKALDFCYQAVLACTASGRIEYKDFVHMSRRLYLSQKVLSREAQVDAAEALAAAAEDWREHNGEVHIMSELDFKRYWLHLAEAHAEQVSSTAYALWIRSTVARVTRGASWRPDVDLLVRVKRTARPSEEEFKPRVLDWLRTFKEDVDPGAMAALGNFGQGEEITPYMHGTFLRASMSSEPSSHHRRFAGGLSPSGGRVSVTISGRPDVFETTYTRPVKLFGNAYGSPRALADGADATAEEPVKRVTLLPEQLKELTRRLSSLPKRASSLHLDDSEEDVLYTSGVGLNALVEEEFEPRNEATPPPPLQLSDESSRCEEEGERRPRSSMQHPQDGDREMRCRWSGESSSIYRQLLGLRQGSSMAEATQSTRCSVSAVAAQPPSSQEGAAREAKLVHIMPSVKVAPSTHRHSALSGQDPRVARSLDEDVRTSIHSASAPALRGSVQSRFIRMSRRPARAVPEVNRPSPAELEIQWLTKAAGSLATCRKVRPVSAALPSRTANQPPKQHNYVPPSASKAVIRPLFSVNKLTVEPVQLRAVPLLTDEKPTPKEPVYALQSERFCREKDSALARPQRCGRPRSRDVGTQESKMLDADESGKGHQTTASVRQALEKLQEQAEWELLTFCR</sequence>